<evidence type="ECO:0000256" key="1">
    <source>
        <dbReference type="ARBA" id="ARBA00022614"/>
    </source>
</evidence>
<dbReference type="Proteomes" id="UP000015104">
    <property type="component" value="Unassembled WGS sequence"/>
</dbReference>
<dbReference type="EMBL" id="CAEY01000447">
    <property type="status" value="NOT_ANNOTATED_CDS"/>
    <property type="molecule type" value="Genomic_DNA"/>
</dbReference>
<protein>
    <recommendedName>
        <fullName evidence="3">Gelsolin-like domain-containing protein</fullName>
    </recommendedName>
</protein>
<dbReference type="FunFam" id="3.40.20.10:FF:000031">
    <property type="entry name" value="protein flightless-1 homolog isoform X1"/>
    <property type="match status" value="1"/>
</dbReference>
<dbReference type="OMA" id="CFHGWSA"/>
<feature type="domain" description="Gelsolin-like" evidence="3">
    <location>
        <begin position="647"/>
        <end position="717"/>
    </location>
</feature>
<dbReference type="HOGENOM" id="CLU_002568_1_0_1"/>
<dbReference type="Pfam" id="PF00626">
    <property type="entry name" value="Gelsolin"/>
    <property type="match status" value="4"/>
</dbReference>
<organism evidence="4 5">
    <name type="scientific">Tetranychus urticae</name>
    <name type="common">Two-spotted spider mite</name>
    <dbReference type="NCBI Taxonomy" id="32264"/>
    <lineage>
        <taxon>Eukaryota</taxon>
        <taxon>Metazoa</taxon>
        <taxon>Ecdysozoa</taxon>
        <taxon>Arthropoda</taxon>
        <taxon>Chelicerata</taxon>
        <taxon>Arachnida</taxon>
        <taxon>Acari</taxon>
        <taxon>Acariformes</taxon>
        <taxon>Trombidiformes</taxon>
        <taxon>Prostigmata</taxon>
        <taxon>Eleutherengona</taxon>
        <taxon>Raphignathae</taxon>
        <taxon>Tetranychoidea</taxon>
        <taxon>Tetranychidae</taxon>
        <taxon>Tetranychus</taxon>
    </lineage>
</organism>
<feature type="domain" description="Gelsolin-like" evidence="3">
    <location>
        <begin position="521"/>
        <end position="600"/>
    </location>
</feature>
<dbReference type="GO" id="GO:0005737">
    <property type="term" value="C:cytoplasm"/>
    <property type="evidence" value="ECO:0007669"/>
    <property type="project" value="TreeGrafter"/>
</dbReference>
<dbReference type="SMART" id="SM00364">
    <property type="entry name" value="LRR_BAC"/>
    <property type="match status" value="7"/>
</dbReference>
<dbReference type="GO" id="GO:0005546">
    <property type="term" value="F:phosphatidylinositol-4,5-bisphosphate binding"/>
    <property type="evidence" value="ECO:0007669"/>
    <property type="project" value="TreeGrafter"/>
</dbReference>
<dbReference type="Gene3D" id="3.80.10.10">
    <property type="entry name" value="Ribonuclease Inhibitor"/>
    <property type="match status" value="3"/>
</dbReference>
<feature type="domain" description="Gelsolin-like" evidence="3">
    <location>
        <begin position="766"/>
        <end position="836"/>
    </location>
</feature>
<dbReference type="Gene3D" id="3.40.20.10">
    <property type="entry name" value="Severin"/>
    <property type="match status" value="6"/>
</dbReference>
<evidence type="ECO:0000313" key="5">
    <source>
        <dbReference type="Proteomes" id="UP000015104"/>
    </source>
</evidence>
<dbReference type="eggNOG" id="KOG0444">
    <property type="taxonomic scope" value="Eukaryota"/>
</dbReference>
<dbReference type="GO" id="GO:0051014">
    <property type="term" value="P:actin filament severing"/>
    <property type="evidence" value="ECO:0007669"/>
    <property type="project" value="TreeGrafter"/>
</dbReference>
<dbReference type="Pfam" id="PF13855">
    <property type="entry name" value="LRR_8"/>
    <property type="match status" value="3"/>
</dbReference>
<dbReference type="SMART" id="SM00369">
    <property type="entry name" value="LRR_TYP"/>
    <property type="match status" value="10"/>
</dbReference>
<dbReference type="PANTHER" id="PTHR11977:SF51">
    <property type="entry name" value="PROTEIN FLIGHTLESS-1 HOMOLOG"/>
    <property type="match status" value="1"/>
</dbReference>
<dbReference type="PROSITE" id="PS51450">
    <property type="entry name" value="LRR"/>
    <property type="match status" value="7"/>
</dbReference>
<dbReference type="SUPFAM" id="SSF52058">
    <property type="entry name" value="L domain-like"/>
    <property type="match status" value="1"/>
</dbReference>
<proteinExistence type="predicted"/>
<dbReference type="InterPro" id="IPR003591">
    <property type="entry name" value="Leu-rich_rpt_typical-subtyp"/>
</dbReference>
<dbReference type="InterPro" id="IPR007122">
    <property type="entry name" value="Villin/Gelsolin"/>
</dbReference>
<dbReference type="InterPro" id="IPR007123">
    <property type="entry name" value="Gelsolin-like_dom"/>
</dbReference>
<dbReference type="EnsemblMetazoa" id="tetur01g06310.1">
    <property type="protein sequence ID" value="tetur01g06310.1"/>
    <property type="gene ID" value="tetur01g06310"/>
</dbReference>
<dbReference type="GO" id="GO:0030239">
    <property type="term" value="P:myofibril assembly"/>
    <property type="evidence" value="ECO:0007669"/>
    <property type="project" value="TreeGrafter"/>
</dbReference>
<sequence>MSSTGVLPFVRGIDLSRNNFQEEDFIKIVTEMSDLRWLKLNRTSMNWVPEELAKLTKLESLSLIKNNLVSLQSDIVAMNCLRYLNVRENKIKNGGLPTSLFELKELLVLDLSRNQLKEVPGELEHAKSLLVLNLNHNQIEGVPNQIFVNLVELMYLDLSYNKLETLPPQLRRLVKLQTLNLSCNPLGHVQLRQLPSLIALRCLNLRNTQRNVQNLPSSLESLINLSELDLSDNQLESVPPVLNTISNLKRLNLSGNCISSLDSNFGDAWKYLNTLNLSRNRLKSLPPSICKLTRLRRLYISYNEVDFDGIPSGIGKLSNLEVFVASNNNLEMIPEGIVRCGRLKKLNLAHNRLITLPDAIHLLNDLEVLDLSDNPDLIMPPKPPEHHYYSKGSGIEFYNIDFSLKTQLRMAGAAAPKSLASPTSPVKDPIARKLRLRRRHRNAAEDDESNQAKVLKGMSELARERDQLIDEFSESSDANLKPKKWEETLEKPPLDYSDIFEEGVGQIPGLTVWEIENFLPNVVDEALHGKFYEGDCYIVLKTDEDENQSLSWQIYFWIGSNAPLDKRACSAIHAVNLRNFLGAQCRTIREEQGDESEEFLHLFPDRIMYIEGGRTASGFFTVEEVEVVHRMYRLHELQDKHRQLYLETVALSSESLDPRFVFVLDAGYSIYVWNGYKSKNTMKQKARLLAEKINKEERKNKAEIVFISQDEEPEEFWRELNVDLQTIDDTVIDEHVDLKNFKPCYPILYKVGLGMGYLELPQVHFKEGKLFPSLLEPKNVYILDCSTDLFVWLGRKAPRLVKAAAIKLVQELYDMIKRPELALITRCLQGNEPQVFKAKFNGWDDVIAVDFTRTADSVARTGANLHEWMSKQKVKIDTSALFMPRAKSMDPEEEEKLIESWNDELKSMEAFVLEGKKFVRLPEDELGHFYSEDCYVFLCRYLPPLESDEEEDEDEIIDSNDYHLISYFWQGRDASNMGWLTFTFDMLKKYQIHFGDKLEVVRTHQQQENYKFLSHFKRKFVIHTGKRPPKGSSNKMVSLNQRCTRQPEFFYLRSNCSLITTRCIQVVPDAAILCSGFCFILAIPGEDSFGTAYVWVGKQAAEDEASLVEEIASQMYDSQDFIVSVITEGEEPDEFFHYLGGKKPYETDSSFMQYTRLFRCSNDKGYFCISEKCTDFCQDDLADEDIMILDNGDQVFVWVGSRCSDVEIKLALKSAGVYVQNMRIKQPDRPRKLMLTFKGKETRKFTKCFHGWMKHKSTVDPRTEYLLNRNDDLVEV</sequence>
<reference evidence="4" key="2">
    <citation type="submission" date="2015-06" db="UniProtKB">
        <authorList>
            <consortium name="EnsemblMetazoa"/>
        </authorList>
    </citation>
    <scope>IDENTIFICATION</scope>
</reference>
<dbReference type="CDD" id="cd11291">
    <property type="entry name" value="gelsolin_S6_like"/>
    <property type="match status" value="1"/>
</dbReference>
<dbReference type="GO" id="GO:0008154">
    <property type="term" value="P:actin polymerization or depolymerization"/>
    <property type="evidence" value="ECO:0007669"/>
    <property type="project" value="TreeGrafter"/>
</dbReference>
<gene>
    <name evidence="4" type="primary">107364459</name>
</gene>
<dbReference type="CDD" id="cd11280">
    <property type="entry name" value="gelsolin_like"/>
    <property type="match status" value="1"/>
</dbReference>
<dbReference type="FunFam" id="3.80.10.10:FF:001164">
    <property type="entry name" value="GH01279p"/>
    <property type="match status" value="1"/>
</dbReference>
<dbReference type="InterPro" id="IPR029006">
    <property type="entry name" value="ADF-H/Gelsolin-like_dom_sf"/>
</dbReference>
<dbReference type="OrthoDB" id="20529at2759"/>
<accession>T1JRB6</accession>
<dbReference type="KEGG" id="tut:107364459"/>
<keyword evidence="5" id="KW-1185">Reference proteome</keyword>
<dbReference type="GO" id="GO:0005634">
    <property type="term" value="C:nucleus"/>
    <property type="evidence" value="ECO:0007669"/>
    <property type="project" value="TreeGrafter"/>
</dbReference>
<evidence type="ECO:0000313" key="4">
    <source>
        <dbReference type="EnsemblMetazoa" id="tetur01g06310.1"/>
    </source>
</evidence>
<dbReference type="SUPFAM" id="SSF55753">
    <property type="entry name" value="Actin depolymerizing proteins"/>
    <property type="match status" value="6"/>
</dbReference>
<dbReference type="GO" id="GO:0051016">
    <property type="term" value="P:barbed-end actin filament capping"/>
    <property type="evidence" value="ECO:0007669"/>
    <property type="project" value="TreeGrafter"/>
</dbReference>
<dbReference type="InterPro" id="IPR032675">
    <property type="entry name" value="LRR_dom_sf"/>
</dbReference>
<dbReference type="CDD" id="cd11288">
    <property type="entry name" value="gelsolin_S5_like"/>
    <property type="match status" value="1"/>
</dbReference>
<dbReference type="InterPro" id="IPR001611">
    <property type="entry name" value="Leu-rich_rpt"/>
</dbReference>
<dbReference type="SMART" id="SM00262">
    <property type="entry name" value="GEL"/>
    <property type="match status" value="6"/>
</dbReference>
<reference evidence="5" key="1">
    <citation type="submission" date="2011-08" db="EMBL/GenBank/DDBJ databases">
        <authorList>
            <person name="Rombauts S."/>
        </authorList>
    </citation>
    <scope>NUCLEOTIDE SEQUENCE</scope>
    <source>
        <strain evidence="5">London</strain>
    </source>
</reference>
<dbReference type="GO" id="GO:0051015">
    <property type="term" value="F:actin filament binding"/>
    <property type="evidence" value="ECO:0007669"/>
    <property type="project" value="InterPro"/>
</dbReference>
<evidence type="ECO:0000256" key="2">
    <source>
        <dbReference type="ARBA" id="ARBA00022737"/>
    </source>
</evidence>
<dbReference type="PRINTS" id="PR00597">
    <property type="entry name" value="GELSOLIN"/>
</dbReference>
<keyword evidence="1" id="KW-0433">Leucine-rich repeat</keyword>
<dbReference type="PRINTS" id="PR00019">
    <property type="entry name" value="LEURICHRPT"/>
</dbReference>
<name>T1JRB6_TETUR</name>
<dbReference type="Pfam" id="PF00560">
    <property type="entry name" value="LRR_1"/>
    <property type="match status" value="1"/>
</dbReference>
<dbReference type="GO" id="GO:0015629">
    <property type="term" value="C:actin cytoskeleton"/>
    <property type="evidence" value="ECO:0007669"/>
    <property type="project" value="TreeGrafter"/>
</dbReference>
<keyword evidence="2" id="KW-0677">Repeat</keyword>
<evidence type="ECO:0000259" key="3">
    <source>
        <dbReference type="Pfam" id="PF00626"/>
    </source>
</evidence>
<dbReference type="STRING" id="32264.T1JRB6"/>
<dbReference type="CDD" id="cd11290">
    <property type="entry name" value="gelsolin_S1_like"/>
    <property type="match status" value="1"/>
</dbReference>
<dbReference type="PANTHER" id="PTHR11977">
    <property type="entry name" value="VILLIN"/>
    <property type="match status" value="1"/>
</dbReference>
<feature type="domain" description="Gelsolin-like" evidence="3">
    <location>
        <begin position="1172"/>
        <end position="1223"/>
    </location>
</feature>
<dbReference type="CDD" id="cd11292">
    <property type="entry name" value="gelsolin_S3_like"/>
    <property type="match status" value="1"/>
</dbReference>
<dbReference type="AlphaFoldDB" id="T1JRB6"/>